<evidence type="ECO:0000313" key="10">
    <source>
        <dbReference type="RefSeq" id="XP_022754336.1"/>
    </source>
</evidence>
<feature type="transmembrane region" description="Helical" evidence="6">
    <location>
        <begin position="216"/>
        <end position="238"/>
    </location>
</feature>
<sequence length="370" mass="40599">MKNFVLCVAMVLLQLSYAASVILVKIAFARGLNQFVFVAYRHTIAMFLLGPFAYVLERKRRPSLSYGVFAKIFLLSSLGTTIYFNVFYFGLAYTSPTVASSLNNVIPSLTFLMAVLLRMEKVKIRSASGQAKVLGTIICIGGSLVFTFWRGGYQLKSFVDGPLINIYSTELGSVGELRHGQENWLKGSCLILISTIAWSGWLVLQGIISKVYPAQLSLNALICFIASLQSCLLALFFARDPLLWKLEWNVQLLTIIYCGIVGTALSNFTQTWCISYKGPIFASTFTPLCAVIVAIFSAVAFAERLHLGSLVGACLIIVGLYIVLWGKRTDNFVTGNGKDNDGILLGISGTTTDDKSISRPAQVKQNAERN</sequence>
<dbReference type="Proteomes" id="UP000515121">
    <property type="component" value="Unplaced"/>
</dbReference>
<dbReference type="InterPro" id="IPR037185">
    <property type="entry name" value="EmrE-like"/>
</dbReference>
<evidence type="ECO:0000256" key="4">
    <source>
        <dbReference type="ARBA" id="ARBA00022989"/>
    </source>
</evidence>
<dbReference type="OrthoDB" id="1728340at2759"/>
<dbReference type="RefSeq" id="XP_022754336.1">
    <property type="nucleotide sequence ID" value="XM_022898601.1"/>
</dbReference>
<dbReference type="PANTHER" id="PTHR31218">
    <property type="entry name" value="WAT1-RELATED PROTEIN"/>
    <property type="match status" value="1"/>
</dbReference>
<dbReference type="InterPro" id="IPR000620">
    <property type="entry name" value="EamA_dom"/>
</dbReference>
<dbReference type="AlphaFoldDB" id="A0A6P5ZPN9"/>
<feature type="transmembrane region" description="Helical" evidence="6">
    <location>
        <begin position="34"/>
        <end position="56"/>
    </location>
</feature>
<organism evidence="9 10">
    <name type="scientific">Durio zibethinus</name>
    <name type="common">Durian</name>
    <dbReference type="NCBI Taxonomy" id="66656"/>
    <lineage>
        <taxon>Eukaryota</taxon>
        <taxon>Viridiplantae</taxon>
        <taxon>Streptophyta</taxon>
        <taxon>Embryophyta</taxon>
        <taxon>Tracheophyta</taxon>
        <taxon>Spermatophyta</taxon>
        <taxon>Magnoliopsida</taxon>
        <taxon>eudicotyledons</taxon>
        <taxon>Gunneridae</taxon>
        <taxon>Pentapetalae</taxon>
        <taxon>rosids</taxon>
        <taxon>malvids</taxon>
        <taxon>Malvales</taxon>
        <taxon>Malvaceae</taxon>
        <taxon>Helicteroideae</taxon>
        <taxon>Durio</taxon>
    </lineage>
</organism>
<feature type="domain" description="EamA" evidence="8">
    <location>
        <begin position="8"/>
        <end position="144"/>
    </location>
</feature>
<dbReference type="SUPFAM" id="SSF103481">
    <property type="entry name" value="Multidrug resistance efflux transporter EmrE"/>
    <property type="match status" value="2"/>
</dbReference>
<keyword evidence="7" id="KW-0732">Signal</keyword>
<evidence type="ECO:0000256" key="3">
    <source>
        <dbReference type="ARBA" id="ARBA00022692"/>
    </source>
</evidence>
<keyword evidence="4 6" id="KW-1133">Transmembrane helix</keyword>
<dbReference type="Pfam" id="PF00892">
    <property type="entry name" value="EamA"/>
    <property type="match status" value="2"/>
</dbReference>
<feature type="transmembrane region" description="Helical" evidence="6">
    <location>
        <begin position="307"/>
        <end position="326"/>
    </location>
</feature>
<evidence type="ECO:0000256" key="1">
    <source>
        <dbReference type="ARBA" id="ARBA00004141"/>
    </source>
</evidence>
<feature type="domain" description="EamA" evidence="8">
    <location>
        <begin position="186"/>
        <end position="324"/>
    </location>
</feature>
<comment type="subcellular location">
    <subcellularLocation>
        <location evidence="1 6">Membrane</location>
        <topology evidence="1 6">Multi-pass membrane protein</topology>
    </subcellularLocation>
</comment>
<evidence type="ECO:0000313" key="9">
    <source>
        <dbReference type="Proteomes" id="UP000515121"/>
    </source>
</evidence>
<proteinExistence type="inferred from homology"/>
<keyword evidence="5 6" id="KW-0472">Membrane</keyword>
<dbReference type="InterPro" id="IPR030184">
    <property type="entry name" value="WAT1-related"/>
</dbReference>
<dbReference type="KEGG" id="dzi:111302776"/>
<accession>A0A6P5ZPN9</accession>
<evidence type="ECO:0000256" key="5">
    <source>
        <dbReference type="ARBA" id="ARBA00023136"/>
    </source>
</evidence>
<feature type="chain" id="PRO_5028385657" description="WAT1-related protein" evidence="7">
    <location>
        <begin position="19"/>
        <end position="370"/>
    </location>
</feature>
<name>A0A6P5ZPN9_DURZI</name>
<keyword evidence="3 6" id="KW-0812">Transmembrane</keyword>
<comment type="similarity">
    <text evidence="2 6">Belongs to the drug/metabolite transporter (DMT) superfamily. Plant drug/metabolite exporter (P-DME) (TC 2.A.7.4) family.</text>
</comment>
<feature type="transmembrane region" description="Helical" evidence="6">
    <location>
        <begin position="280"/>
        <end position="301"/>
    </location>
</feature>
<evidence type="ECO:0000256" key="7">
    <source>
        <dbReference type="SAM" id="SignalP"/>
    </source>
</evidence>
<feature type="transmembrane region" description="Helical" evidence="6">
    <location>
        <begin position="131"/>
        <end position="149"/>
    </location>
</feature>
<feature type="transmembrane region" description="Helical" evidence="6">
    <location>
        <begin position="250"/>
        <end position="268"/>
    </location>
</feature>
<evidence type="ECO:0000256" key="2">
    <source>
        <dbReference type="ARBA" id="ARBA00007635"/>
    </source>
</evidence>
<feature type="transmembrane region" description="Helical" evidence="6">
    <location>
        <begin position="68"/>
        <end position="89"/>
    </location>
</feature>
<reference evidence="10" key="1">
    <citation type="submission" date="2025-08" db="UniProtKB">
        <authorList>
            <consortium name="RefSeq"/>
        </authorList>
    </citation>
    <scope>IDENTIFICATION</scope>
    <source>
        <tissue evidence="10">Fruit stalk</tissue>
    </source>
</reference>
<keyword evidence="9" id="KW-1185">Reference proteome</keyword>
<dbReference type="GeneID" id="111302776"/>
<evidence type="ECO:0000256" key="6">
    <source>
        <dbReference type="RuleBase" id="RU363077"/>
    </source>
</evidence>
<feature type="transmembrane region" description="Helical" evidence="6">
    <location>
        <begin position="184"/>
        <end position="204"/>
    </location>
</feature>
<dbReference type="GO" id="GO:0022857">
    <property type="term" value="F:transmembrane transporter activity"/>
    <property type="evidence" value="ECO:0007669"/>
    <property type="project" value="InterPro"/>
</dbReference>
<feature type="signal peptide" evidence="7">
    <location>
        <begin position="1"/>
        <end position="18"/>
    </location>
</feature>
<dbReference type="GO" id="GO:0016020">
    <property type="term" value="C:membrane"/>
    <property type="evidence" value="ECO:0007669"/>
    <property type="project" value="UniProtKB-SubCell"/>
</dbReference>
<gene>
    <name evidence="10" type="primary">LOC111302776</name>
</gene>
<evidence type="ECO:0000259" key="8">
    <source>
        <dbReference type="Pfam" id="PF00892"/>
    </source>
</evidence>
<protein>
    <recommendedName>
        <fullName evidence="6">WAT1-related protein</fullName>
    </recommendedName>
</protein>
<feature type="transmembrane region" description="Helical" evidence="6">
    <location>
        <begin position="101"/>
        <end position="119"/>
    </location>
</feature>